<gene>
    <name evidence="1" type="ORF">LQV63_05345</name>
</gene>
<sequence>MRLVEREAAAAGRSVEVIVPKTGADRALTQGEQPWLQLVIGKYAIHVREGGAGQVYLFDPESGTYEPFTKQREGWPLDWDEGA</sequence>
<dbReference type="Proteomes" id="UP001199916">
    <property type="component" value="Unassembled WGS sequence"/>
</dbReference>
<dbReference type="EMBL" id="JAJNBZ010000003">
    <property type="protein sequence ID" value="MCE5168736.1"/>
    <property type="molecule type" value="Genomic_DNA"/>
</dbReference>
<protein>
    <recommendedName>
        <fullName evidence="3">PepSY domain-containing protein</fullName>
    </recommendedName>
</protein>
<name>A0ABS8YB28_9BACL</name>
<dbReference type="RefSeq" id="WP_233695931.1">
    <property type="nucleotide sequence ID" value="NZ_JAJNBZ010000003.1"/>
</dbReference>
<reference evidence="1 2" key="1">
    <citation type="submission" date="2021-11" db="EMBL/GenBank/DDBJ databases">
        <title>Draft genome sequence of Paenibacillus profundus YoMME, a new Gram-positive bacteria with exoelectrogenic properties.</title>
        <authorList>
            <person name="Hubenova Y."/>
            <person name="Hubenova E."/>
            <person name="Manasiev Y."/>
            <person name="Peykov S."/>
            <person name="Mitov M."/>
        </authorList>
    </citation>
    <scope>NUCLEOTIDE SEQUENCE [LARGE SCALE GENOMIC DNA]</scope>
    <source>
        <strain evidence="1 2">YoMME</strain>
    </source>
</reference>
<comment type="caution">
    <text evidence="1">The sequence shown here is derived from an EMBL/GenBank/DDBJ whole genome shotgun (WGS) entry which is preliminary data.</text>
</comment>
<proteinExistence type="predicted"/>
<evidence type="ECO:0000313" key="1">
    <source>
        <dbReference type="EMBL" id="MCE5168736.1"/>
    </source>
</evidence>
<keyword evidence="2" id="KW-1185">Reference proteome</keyword>
<organism evidence="1 2">
    <name type="scientific">Paenibacillus profundus</name>
    <dbReference type="NCBI Taxonomy" id="1173085"/>
    <lineage>
        <taxon>Bacteria</taxon>
        <taxon>Bacillati</taxon>
        <taxon>Bacillota</taxon>
        <taxon>Bacilli</taxon>
        <taxon>Bacillales</taxon>
        <taxon>Paenibacillaceae</taxon>
        <taxon>Paenibacillus</taxon>
    </lineage>
</organism>
<evidence type="ECO:0000313" key="2">
    <source>
        <dbReference type="Proteomes" id="UP001199916"/>
    </source>
</evidence>
<evidence type="ECO:0008006" key="3">
    <source>
        <dbReference type="Google" id="ProtNLM"/>
    </source>
</evidence>
<accession>A0ABS8YB28</accession>